<evidence type="ECO:0000256" key="5">
    <source>
        <dbReference type="SAM" id="Phobius"/>
    </source>
</evidence>
<dbReference type="GO" id="GO:0033177">
    <property type="term" value="C:proton-transporting two-sector ATPase complex, proton-transporting domain"/>
    <property type="evidence" value="ECO:0007669"/>
    <property type="project" value="InterPro"/>
</dbReference>
<gene>
    <name evidence="8" type="ORF">C8D99_10863</name>
</gene>
<dbReference type="RefSeq" id="WP_133957541.1">
    <property type="nucleotide sequence ID" value="NZ_SORI01000008.1"/>
</dbReference>
<dbReference type="Pfam" id="PF00137">
    <property type="entry name" value="ATP-synt_C"/>
    <property type="match status" value="1"/>
</dbReference>
<evidence type="ECO:0000313" key="9">
    <source>
        <dbReference type="Proteomes" id="UP000295066"/>
    </source>
</evidence>
<dbReference type="SUPFAM" id="SSF81333">
    <property type="entry name" value="F1F0 ATP synthase subunit C"/>
    <property type="match status" value="1"/>
</dbReference>
<keyword evidence="3 5" id="KW-1133">Transmembrane helix</keyword>
<dbReference type="EMBL" id="SORI01000008">
    <property type="protein sequence ID" value="TDY60514.1"/>
    <property type="molecule type" value="Genomic_DNA"/>
</dbReference>
<dbReference type="Gene3D" id="1.20.120.610">
    <property type="entry name" value="lithium bound rotor ring of v- atpase"/>
    <property type="match status" value="1"/>
</dbReference>
<evidence type="ECO:0000313" key="8">
    <source>
        <dbReference type="EMBL" id="TDY60514.1"/>
    </source>
</evidence>
<dbReference type="AlphaFoldDB" id="A0A4R8M5X4"/>
<organism evidence="8 9">
    <name type="scientific">Aminivibrio pyruvatiphilus</name>
    <dbReference type="NCBI Taxonomy" id="1005740"/>
    <lineage>
        <taxon>Bacteria</taxon>
        <taxon>Thermotogati</taxon>
        <taxon>Synergistota</taxon>
        <taxon>Synergistia</taxon>
        <taxon>Synergistales</taxon>
        <taxon>Aminobacteriaceae</taxon>
        <taxon>Aminivibrio</taxon>
    </lineage>
</organism>
<evidence type="ECO:0000256" key="4">
    <source>
        <dbReference type="ARBA" id="ARBA00023136"/>
    </source>
</evidence>
<name>A0A4R8M5X4_9BACT</name>
<feature type="transmembrane region" description="Helical" evidence="5">
    <location>
        <begin position="46"/>
        <end position="69"/>
    </location>
</feature>
<dbReference type="InterPro" id="IPR035921">
    <property type="entry name" value="F/V-ATP_Csub_sf"/>
</dbReference>
<evidence type="ECO:0000256" key="3">
    <source>
        <dbReference type="ARBA" id="ARBA00022989"/>
    </source>
</evidence>
<evidence type="ECO:0000256" key="6">
    <source>
        <dbReference type="SAM" id="SignalP"/>
    </source>
</evidence>
<accession>A0A4R8M5X4</accession>
<evidence type="ECO:0000256" key="1">
    <source>
        <dbReference type="ARBA" id="ARBA00004141"/>
    </source>
</evidence>
<evidence type="ECO:0000259" key="7">
    <source>
        <dbReference type="Pfam" id="PF00137"/>
    </source>
</evidence>
<comment type="caution">
    <text evidence="8">The sequence shown here is derived from an EMBL/GenBank/DDBJ whole genome shotgun (WGS) entry which is preliminary data.</text>
</comment>
<proteinExistence type="predicted"/>
<feature type="signal peptide" evidence="6">
    <location>
        <begin position="1"/>
        <end position="22"/>
    </location>
</feature>
<keyword evidence="9" id="KW-1185">Reference proteome</keyword>
<comment type="subcellular location">
    <subcellularLocation>
        <location evidence="1">Membrane</location>
        <topology evidence="1">Multi-pass membrane protein</topology>
    </subcellularLocation>
</comment>
<dbReference type="CDD" id="cd18181">
    <property type="entry name" value="ATP-synt_Vo_Ao_c_TtATPase_like"/>
    <property type="match status" value="1"/>
</dbReference>
<feature type="domain" description="V-ATPase proteolipid subunit C-like" evidence="7">
    <location>
        <begin position="8"/>
        <end position="67"/>
    </location>
</feature>
<dbReference type="InterPro" id="IPR002379">
    <property type="entry name" value="ATPase_proteolipid_c-like_dom"/>
</dbReference>
<dbReference type="OrthoDB" id="6386at2"/>
<evidence type="ECO:0000256" key="2">
    <source>
        <dbReference type="ARBA" id="ARBA00022692"/>
    </source>
</evidence>
<feature type="chain" id="PRO_5020877057" evidence="6">
    <location>
        <begin position="23"/>
        <end position="72"/>
    </location>
</feature>
<sequence>MEKALIALAAALAVGIPAVATAYAQAKIGSAGAGTVAEKPETGGTIIILEAIPETMVILGFVVAIMLILQFA</sequence>
<protein>
    <submittedName>
        <fullName evidence="8">V/A-type H+-transporting ATPase subunit K</fullName>
    </submittedName>
</protein>
<reference evidence="8 9" key="1">
    <citation type="submission" date="2019-03" db="EMBL/GenBank/DDBJ databases">
        <title>Genomic Encyclopedia of Type Strains, Phase IV (KMG-IV): sequencing the most valuable type-strain genomes for metagenomic binning, comparative biology and taxonomic classification.</title>
        <authorList>
            <person name="Goeker M."/>
        </authorList>
    </citation>
    <scope>NUCLEOTIDE SEQUENCE [LARGE SCALE GENOMIC DNA]</scope>
    <source>
        <strain evidence="8 9">DSM 25964</strain>
    </source>
</reference>
<keyword evidence="2 5" id="KW-0812">Transmembrane</keyword>
<dbReference type="Proteomes" id="UP000295066">
    <property type="component" value="Unassembled WGS sequence"/>
</dbReference>
<dbReference type="GO" id="GO:0015078">
    <property type="term" value="F:proton transmembrane transporter activity"/>
    <property type="evidence" value="ECO:0007669"/>
    <property type="project" value="InterPro"/>
</dbReference>
<keyword evidence="4 5" id="KW-0472">Membrane</keyword>
<keyword evidence="6" id="KW-0732">Signal</keyword>